<dbReference type="EnsemblPlants" id="AET4Gv20806000.5">
    <property type="protein sequence ID" value="AET4Gv20806000.5"/>
    <property type="gene ID" value="AET4Gv20806000"/>
</dbReference>
<reference evidence="2" key="1">
    <citation type="journal article" date="2014" name="Science">
        <title>Ancient hybridizations among the ancestral genomes of bread wheat.</title>
        <authorList>
            <consortium name="International Wheat Genome Sequencing Consortium,"/>
            <person name="Marcussen T."/>
            <person name="Sandve S.R."/>
            <person name="Heier L."/>
            <person name="Spannagl M."/>
            <person name="Pfeifer M."/>
            <person name="Jakobsen K.S."/>
            <person name="Wulff B.B."/>
            <person name="Steuernagel B."/>
            <person name="Mayer K.F."/>
            <person name="Olsen O.A."/>
        </authorList>
    </citation>
    <scope>NUCLEOTIDE SEQUENCE [LARGE SCALE GENOMIC DNA]</scope>
    <source>
        <strain evidence="2">cv. AL8/78</strain>
    </source>
</reference>
<reference evidence="1" key="3">
    <citation type="journal article" date="2017" name="Nature">
        <title>Genome sequence of the progenitor of the wheat D genome Aegilops tauschii.</title>
        <authorList>
            <person name="Luo M.C."/>
            <person name="Gu Y.Q."/>
            <person name="Puiu D."/>
            <person name="Wang H."/>
            <person name="Twardziok S.O."/>
            <person name="Deal K.R."/>
            <person name="Huo N."/>
            <person name="Zhu T."/>
            <person name="Wang L."/>
            <person name="Wang Y."/>
            <person name="McGuire P.E."/>
            <person name="Liu S."/>
            <person name="Long H."/>
            <person name="Ramasamy R.K."/>
            <person name="Rodriguez J.C."/>
            <person name="Van S.L."/>
            <person name="Yuan L."/>
            <person name="Wang Z."/>
            <person name="Xia Z."/>
            <person name="Xiao L."/>
            <person name="Anderson O.D."/>
            <person name="Ouyang S."/>
            <person name="Liang Y."/>
            <person name="Zimin A.V."/>
            <person name="Pertea G."/>
            <person name="Qi P."/>
            <person name="Bennetzen J.L."/>
            <person name="Dai X."/>
            <person name="Dawson M.W."/>
            <person name="Muller H.G."/>
            <person name="Kugler K."/>
            <person name="Rivarola-Duarte L."/>
            <person name="Spannagl M."/>
            <person name="Mayer K.F.X."/>
            <person name="Lu F.H."/>
            <person name="Bevan M.W."/>
            <person name="Leroy P."/>
            <person name="Li P."/>
            <person name="You F.M."/>
            <person name="Sun Q."/>
            <person name="Liu Z."/>
            <person name="Lyons E."/>
            <person name="Wicker T."/>
            <person name="Salzberg S.L."/>
            <person name="Devos K.M."/>
            <person name="Dvorak J."/>
        </authorList>
    </citation>
    <scope>NUCLEOTIDE SEQUENCE [LARGE SCALE GENOMIC DNA]</scope>
    <source>
        <strain evidence="1">cv. AL8/78</strain>
    </source>
</reference>
<keyword evidence="2" id="KW-1185">Reference proteome</keyword>
<accession>A0A453J5N5</accession>
<reference evidence="1" key="5">
    <citation type="journal article" date="2021" name="G3 (Bethesda)">
        <title>Aegilops tauschii genome assembly Aet v5.0 features greater sequence contiguity and improved annotation.</title>
        <authorList>
            <person name="Wang L."/>
            <person name="Zhu T."/>
            <person name="Rodriguez J.C."/>
            <person name="Deal K.R."/>
            <person name="Dubcovsky J."/>
            <person name="McGuire P.E."/>
            <person name="Lux T."/>
            <person name="Spannagl M."/>
            <person name="Mayer K.F.X."/>
            <person name="Baldrich P."/>
            <person name="Meyers B.C."/>
            <person name="Huo N."/>
            <person name="Gu Y.Q."/>
            <person name="Zhou H."/>
            <person name="Devos K.M."/>
            <person name="Bennetzen J.L."/>
            <person name="Unver T."/>
            <person name="Budak H."/>
            <person name="Gulick P.J."/>
            <person name="Galiba G."/>
            <person name="Kalapos B."/>
            <person name="Nelson D.R."/>
            <person name="Li P."/>
            <person name="You F.M."/>
            <person name="Luo M.C."/>
            <person name="Dvorak J."/>
        </authorList>
    </citation>
    <scope>NUCLEOTIDE SEQUENCE [LARGE SCALE GENOMIC DNA]</scope>
    <source>
        <strain evidence="1">cv. AL8/78</strain>
    </source>
</reference>
<dbReference type="AlphaFoldDB" id="A0A453J5N5"/>
<dbReference type="Gramene" id="AET4Gv20806000.5">
    <property type="protein sequence ID" value="AET4Gv20806000.5"/>
    <property type="gene ID" value="AET4Gv20806000"/>
</dbReference>
<protein>
    <submittedName>
        <fullName evidence="1">Uncharacterized protein</fullName>
    </submittedName>
</protein>
<reference evidence="2" key="2">
    <citation type="journal article" date="2017" name="Nat. Plants">
        <title>The Aegilops tauschii genome reveals multiple impacts of transposons.</title>
        <authorList>
            <person name="Zhao G."/>
            <person name="Zou C."/>
            <person name="Li K."/>
            <person name="Wang K."/>
            <person name="Li T."/>
            <person name="Gao L."/>
            <person name="Zhang X."/>
            <person name="Wang H."/>
            <person name="Yang Z."/>
            <person name="Liu X."/>
            <person name="Jiang W."/>
            <person name="Mao L."/>
            <person name="Kong X."/>
            <person name="Jiao Y."/>
            <person name="Jia J."/>
        </authorList>
    </citation>
    <scope>NUCLEOTIDE SEQUENCE [LARGE SCALE GENOMIC DNA]</scope>
    <source>
        <strain evidence="2">cv. AL8/78</strain>
    </source>
</reference>
<evidence type="ECO:0000313" key="2">
    <source>
        <dbReference type="Proteomes" id="UP000015105"/>
    </source>
</evidence>
<name>A0A453J5N5_AEGTS</name>
<organism evidence="1 2">
    <name type="scientific">Aegilops tauschii subsp. strangulata</name>
    <name type="common">Goatgrass</name>
    <dbReference type="NCBI Taxonomy" id="200361"/>
    <lineage>
        <taxon>Eukaryota</taxon>
        <taxon>Viridiplantae</taxon>
        <taxon>Streptophyta</taxon>
        <taxon>Embryophyta</taxon>
        <taxon>Tracheophyta</taxon>
        <taxon>Spermatophyta</taxon>
        <taxon>Magnoliopsida</taxon>
        <taxon>Liliopsida</taxon>
        <taxon>Poales</taxon>
        <taxon>Poaceae</taxon>
        <taxon>BOP clade</taxon>
        <taxon>Pooideae</taxon>
        <taxon>Triticodae</taxon>
        <taxon>Triticeae</taxon>
        <taxon>Triticinae</taxon>
        <taxon>Aegilops</taxon>
    </lineage>
</organism>
<evidence type="ECO:0000313" key="1">
    <source>
        <dbReference type="EnsemblPlants" id="AET4Gv20806000.5"/>
    </source>
</evidence>
<sequence>CEMVRGRWLEAVASPPRVFCAVDVWHHSAKLSRQAMKGWGTNLGAELRARKGALLDQIKVLDGLADGHDLSPDD</sequence>
<proteinExistence type="predicted"/>
<dbReference type="Proteomes" id="UP000015105">
    <property type="component" value="Chromosome 4D"/>
</dbReference>
<reference evidence="1" key="4">
    <citation type="submission" date="2019-03" db="UniProtKB">
        <authorList>
            <consortium name="EnsemblPlants"/>
        </authorList>
    </citation>
    <scope>IDENTIFICATION</scope>
</reference>